<dbReference type="AlphaFoldDB" id="B1VRL3"/>
<dbReference type="Proteomes" id="UP000001685">
    <property type="component" value="Chromosome"/>
</dbReference>
<dbReference type="PROSITE" id="PS01124">
    <property type="entry name" value="HTH_ARAC_FAMILY_2"/>
    <property type="match status" value="1"/>
</dbReference>
<organism evidence="5 6">
    <name type="scientific">Streptomyces griseus subsp. griseus (strain JCM 4626 / CBS 651.72 / NBRC 13350 / KCC S-0626 / ISP 5235)</name>
    <dbReference type="NCBI Taxonomy" id="455632"/>
    <lineage>
        <taxon>Bacteria</taxon>
        <taxon>Bacillati</taxon>
        <taxon>Actinomycetota</taxon>
        <taxon>Actinomycetes</taxon>
        <taxon>Kitasatosporales</taxon>
        <taxon>Streptomycetaceae</taxon>
        <taxon>Streptomyces</taxon>
    </lineage>
</organism>
<keyword evidence="3" id="KW-0804">Transcription</keyword>
<dbReference type="InterPro" id="IPR009057">
    <property type="entry name" value="Homeodomain-like_sf"/>
</dbReference>
<evidence type="ECO:0000313" key="5">
    <source>
        <dbReference type="EMBL" id="BAG17431.1"/>
    </source>
</evidence>
<dbReference type="Pfam" id="PF12833">
    <property type="entry name" value="HTH_18"/>
    <property type="match status" value="1"/>
</dbReference>
<dbReference type="GO" id="GO:0043565">
    <property type="term" value="F:sequence-specific DNA binding"/>
    <property type="evidence" value="ECO:0007669"/>
    <property type="project" value="InterPro"/>
</dbReference>
<dbReference type="PANTHER" id="PTHR43280">
    <property type="entry name" value="ARAC-FAMILY TRANSCRIPTIONAL REGULATOR"/>
    <property type="match status" value="1"/>
</dbReference>
<gene>
    <name evidence="5" type="ordered locus">SGR_602</name>
</gene>
<dbReference type="EMBL" id="AP009493">
    <property type="protein sequence ID" value="BAG17431.1"/>
    <property type="molecule type" value="Genomic_DNA"/>
</dbReference>
<name>B1VRL3_STRGG</name>
<evidence type="ECO:0000256" key="1">
    <source>
        <dbReference type="ARBA" id="ARBA00023015"/>
    </source>
</evidence>
<protein>
    <submittedName>
        <fullName evidence="5">AraC-family transcriptional regulator</fullName>
    </submittedName>
</protein>
<feature type="domain" description="HTH araC/xylS-type" evidence="4">
    <location>
        <begin position="9"/>
        <end position="107"/>
    </location>
</feature>
<dbReference type="KEGG" id="sgr:SGR_602"/>
<dbReference type="SMART" id="SM00342">
    <property type="entry name" value="HTH_ARAC"/>
    <property type="match status" value="1"/>
</dbReference>
<dbReference type="PANTHER" id="PTHR43280:SF28">
    <property type="entry name" value="HTH-TYPE TRANSCRIPTIONAL ACTIVATOR RHAS"/>
    <property type="match status" value="1"/>
</dbReference>
<dbReference type="PROSITE" id="PS00041">
    <property type="entry name" value="HTH_ARAC_FAMILY_1"/>
    <property type="match status" value="1"/>
</dbReference>
<keyword evidence="2" id="KW-0238">DNA-binding</keyword>
<sequence>MTGIERAVEQSIRIMQSKLSEPLSIDDMARFAMYSKFHFSREFHRITGISPRRFLSALRIQEAKRLLLTTGMTVTDISCSVGYSSVGTFSSRFANSVGLPPSMYRQVGGYTKQINVAQKISAGERVRGFVTAPTVAELGLIFLGIFPTRVPEGQPISCTVLRTPGPFEMENVPPGVWYLLGHSVPASTHEALTDGLPIHVGSLGPLEIRPRVAHPDVEFPLRGVRVLDPPVLMALQKVRSAAFENNLVRPAG</sequence>
<dbReference type="SUPFAM" id="SSF46689">
    <property type="entry name" value="Homeodomain-like"/>
    <property type="match status" value="2"/>
</dbReference>
<dbReference type="Gene3D" id="1.10.10.60">
    <property type="entry name" value="Homeodomain-like"/>
    <property type="match status" value="2"/>
</dbReference>
<dbReference type="InterPro" id="IPR018060">
    <property type="entry name" value="HTH_AraC"/>
</dbReference>
<dbReference type="HOGENOM" id="CLU_082704_0_0_11"/>
<dbReference type="InterPro" id="IPR018062">
    <property type="entry name" value="HTH_AraC-typ_CS"/>
</dbReference>
<dbReference type="eggNOG" id="COG2207">
    <property type="taxonomic scope" value="Bacteria"/>
</dbReference>
<evidence type="ECO:0000256" key="3">
    <source>
        <dbReference type="ARBA" id="ARBA00023163"/>
    </source>
</evidence>
<keyword evidence="1" id="KW-0805">Transcription regulation</keyword>
<reference evidence="6" key="1">
    <citation type="journal article" date="2008" name="J. Bacteriol.">
        <title>Genome sequence of the streptomycin-producing microorganism Streptomyces griseus IFO 13350.</title>
        <authorList>
            <person name="Ohnishi Y."/>
            <person name="Ishikawa J."/>
            <person name="Hara H."/>
            <person name="Suzuki H."/>
            <person name="Ikenoya M."/>
            <person name="Ikeda H."/>
            <person name="Yamashita A."/>
            <person name="Hattori M."/>
            <person name="Horinouchi S."/>
        </authorList>
    </citation>
    <scope>NUCLEOTIDE SEQUENCE [LARGE SCALE GENOMIC DNA]</scope>
    <source>
        <strain evidence="6">JCM 4626 / NBRC 13350</strain>
    </source>
</reference>
<evidence type="ECO:0000256" key="2">
    <source>
        <dbReference type="ARBA" id="ARBA00023125"/>
    </source>
</evidence>
<evidence type="ECO:0000313" key="6">
    <source>
        <dbReference type="Proteomes" id="UP000001685"/>
    </source>
</evidence>
<dbReference type="GO" id="GO:0003700">
    <property type="term" value="F:DNA-binding transcription factor activity"/>
    <property type="evidence" value="ECO:0007669"/>
    <property type="project" value="InterPro"/>
</dbReference>
<evidence type="ECO:0000259" key="4">
    <source>
        <dbReference type="PROSITE" id="PS01124"/>
    </source>
</evidence>
<proteinExistence type="predicted"/>
<accession>B1VRL3</accession>